<comment type="function">
    <text evidence="6">Exonuclease involved in the 3' processing of various precursor tRNAs. Initiates hydrolysis at the 3'-terminus of an RNA molecule and releases 5'-mononucleotides.</text>
</comment>
<evidence type="ECO:0000256" key="2">
    <source>
        <dbReference type="ARBA" id="ARBA00022694"/>
    </source>
</evidence>
<feature type="domain" description="HRDC" evidence="7">
    <location>
        <begin position="211"/>
        <end position="291"/>
    </location>
</feature>
<dbReference type="InterPro" id="IPR002562">
    <property type="entry name" value="3'-5'_exonuclease_dom"/>
</dbReference>
<sequence>MMQYNLVTTQQALNEFCEQARQQPAIAVDTEFVRTRTLYPRLGLIQLYDGISLVLVDPLAIEDMAPLVELLADENVVKVMHSCSEDLETFWHSLNVIPSPVFDTQFAACLLDMGASLGYANLIELMLQVSLDKGESRTDWIARPLTEQQCEYAANDVLYLLQVYPQLSEQIDQLERRQWIFDEMQQLARKKTVQLPAEMAYLTIKNNWKLHGLSLYVLKCLAKWRLEQARQRDMALNFVVRESNLIEVARVLPTHKGAIFAIDGMTPQEARIHGDTLVDIVNEAKKAPQEVYPQAISRLMERPRFKKAAAEIRSLCQNKAEQLAIPVEVLGSKKQIQQCLKYHWNIQDETHEMGLVPDLLSGWRKQILGDELNNILRKYADEN</sequence>
<evidence type="ECO:0000256" key="5">
    <source>
        <dbReference type="ARBA" id="ARBA00022839"/>
    </source>
</evidence>
<evidence type="ECO:0000259" key="7">
    <source>
        <dbReference type="PROSITE" id="PS50967"/>
    </source>
</evidence>
<dbReference type="Gene3D" id="3.30.420.10">
    <property type="entry name" value="Ribonuclease H-like superfamily/Ribonuclease H"/>
    <property type="match status" value="1"/>
</dbReference>
<reference evidence="9" key="1">
    <citation type="journal article" date="2019" name="Int. J. Syst. Evol. Microbiol.">
        <title>The Global Catalogue of Microorganisms (GCM) 10K type strain sequencing project: providing services to taxonomists for standard genome sequencing and annotation.</title>
        <authorList>
            <consortium name="The Broad Institute Genomics Platform"/>
            <consortium name="The Broad Institute Genome Sequencing Center for Infectious Disease"/>
            <person name="Wu L."/>
            <person name="Ma J."/>
        </authorList>
    </citation>
    <scope>NUCLEOTIDE SEQUENCE [LARGE SCALE GENOMIC DNA]</scope>
    <source>
        <strain evidence="9">JCM 15896</strain>
    </source>
</reference>
<comment type="caution">
    <text evidence="8">The sequence shown here is derived from an EMBL/GenBank/DDBJ whole genome shotgun (WGS) entry which is preliminary data.</text>
</comment>
<dbReference type="InterPro" id="IPR012337">
    <property type="entry name" value="RNaseH-like_sf"/>
</dbReference>
<dbReference type="NCBIfam" id="TIGR01388">
    <property type="entry name" value="rnd"/>
    <property type="match status" value="1"/>
</dbReference>
<comment type="cofactor">
    <cofactor evidence="6">
        <name>a divalent metal cation</name>
        <dbReference type="ChEBI" id="CHEBI:60240"/>
    </cofactor>
</comment>
<comment type="catalytic activity">
    <reaction evidence="6">
        <text>Exonucleolytic cleavage that removes extra residues from the 3'-terminus of tRNA to produce 5'-mononucleotides.</text>
        <dbReference type="EC" id="3.1.13.5"/>
    </reaction>
</comment>
<keyword evidence="4 6" id="KW-0378">Hydrolase</keyword>
<dbReference type="HAMAP" id="MF_01899">
    <property type="entry name" value="RNase_D"/>
    <property type="match status" value="1"/>
</dbReference>
<comment type="subcellular location">
    <subcellularLocation>
        <location evidence="6">Cytoplasm</location>
    </subcellularLocation>
</comment>
<dbReference type="PANTHER" id="PTHR47649:SF1">
    <property type="entry name" value="RIBONUCLEASE D"/>
    <property type="match status" value="1"/>
</dbReference>
<evidence type="ECO:0000256" key="4">
    <source>
        <dbReference type="ARBA" id="ARBA00022801"/>
    </source>
</evidence>
<dbReference type="Gene3D" id="1.10.150.80">
    <property type="entry name" value="HRDC domain"/>
    <property type="match status" value="2"/>
</dbReference>
<dbReference type="InterPro" id="IPR006292">
    <property type="entry name" value="RNase_D"/>
</dbReference>
<dbReference type="SUPFAM" id="SSF47819">
    <property type="entry name" value="HRDC-like"/>
    <property type="match status" value="2"/>
</dbReference>
<dbReference type="EC" id="3.1.13.5" evidence="6"/>
<keyword evidence="3 6" id="KW-0540">Nuclease</keyword>
<dbReference type="Pfam" id="PF00570">
    <property type="entry name" value="HRDC"/>
    <property type="match status" value="1"/>
</dbReference>
<keyword evidence="1 6" id="KW-0963">Cytoplasm</keyword>
<dbReference type="Pfam" id="PF01612">
    <property type="entry name" value="DNA_pol_A_exo1"/>
    <property type="match status" value="1"/>
</dbReference>
<dbReference type="PROSITE" id="PS50967">
    <property type="entry name" value="HRDC"/>
    <property type="match status" value="1"/>
</dbReference>
<comment type="similarity">
    <text evidence="6">Belongs to the RNase D family.</text>
</comment>
<dbReference type="InterPro" id="IPR051086">
    <property type="entry name" value="RNase_D-like"/>
</dbReference>
<dbReference type="SMART" id="SM00341">
    <property type="entry name" value="HRDC"/>
    <property type="match status" value="1"/>
</dbReference>
<dbReference type="CDD" id="cd06142">
    <property type="entry name" value="RNaseD_exo"/>
    <property type="match status" value="1"/>
</dbReference>
<gene>
    <name evidence="6 8" type="primary">rnd</name>
    <name evidence="8" type="ORF">GCM10009114_26820</name>
</gene>
<dbReference type="InterPro" id="IPR010997">
    <property type="entry name" value="HRDC-like_sf"/>
</dbReference>
<accession>A0ABP3WY04</accession>
<evidence type="ECO:0000256" key="3">
    <source>
        <dbReference type="ARBA" id="ARBA00022722"/>
    </source>
</evidence>
<dbReference type="SMART" id="SM00474">
    <property type="entry name" value="35EXOc"/>
    <property type="match status" value="1"/>
</dbReference>
<evidence type="ECO:0000313" key="9">
    <source>
        <dbReference type="Proteomes" id="UP001500359"/>
    </source>
</evidence>
<dbReference type="InterPro" id="IPR048579">
    <property type="entry name" value="RNAseD_HRDC_C"/>
</dbReference>
<dbReference type="InterPro" id="IPR044876">
    <property type="entry name" value="HRDC_dom_sf"/>
</dbReference>
<dbReference type="PANTHER" id="PTHR47649">
    <property type="entry name" value="RIBONUCLEASE D"/>
    <property type="match status" value="1"/>
</dbReference>
<protein>
    <recommendedName>
        <fullName evidence="6">Ribonuclease D</fullName>
        <shortName evidence="6">RNase D</shortName>
        <ecNumber evidence="6">3.1.13.5</ecNumber>
    </recommendedName>
</protein>
<dbReference type="InterPro" id="IPR002121">
    <property type="entry name" value="HRDC_dom"/>
</dbReference>
<evidence type="ECO:0000256" key="6">
    <source>
        <dbReference type="HAMAP-Rule" id="MF_01899"/>
    </source>
</evidence>
<name>A0ABP3WY04_9ALTE</name>
<organism evidence="8 9">
    <name type="scientific">Aliiglaciecola litoralis</name>
    <dbReference type="NCBI Taxonomy" id="582857"/>
    <lineage>
        <taxon>Bacteria</taxon>
        <taxon>Pseudomonadati</taxon>
        <taxon>Pseudomonadota</taxon>
        <taxon>Gammaproteobacteria</taxon>
        <taxon>Alteromonadales</taxon>
        <taxon>Alteromonadaceae</taxon>
        <taxon>Aliiglaciecola</taxon>
    </lineage>
</organism>
<evidence type="ECO:0000313" key="8">
    <source>
        <dbReference type="EMBL" id="GAA0858183.1"/>
    </source>
</evidence>
<keyword evidence="5 6" id="KW-0269">Exonuclease</keyword>
<dbReference type="Proteomes" id="UP001500359">
    <property type="component" value="Unassembled WGS sequence"/>
</dbReference>
<evidence type="ECO:0000256" key="1">
    <source>
        <dbReference type="ARBA" id="ARBA00022490"/>
    </source>
</evidence>
<proteinExistence type="inferred from homology"/>
<dbReference type="InterPro" id="IPR036397">
    <property type="entry name" value="RNaseH_sf"/>
</dbReference>
<dbReference type="SUPFAM" id="SSF53098">
    <property type="entry name" value="Ribonuclease H-like"/>
    <property type="match status" value="1"/>
</dbReference>
<dbReference type="Pfam" id="PF21293">
    <property type="entry name" value="RNAseD_HRDC_C"/>
    <property type="match status" value="1"/>
</dbReference>
<dbReference type="EMBL" id="BAAAFD010000008">
    <property type="protein sequence ID" value="GAA0858183.1"/>
    <property type="molecule type" value="Genomic_DNA"/>
</dbReference>
<keyword evidence="9" id="KW-1185">Reference proteome</keyword>
<keyword evidence="2 6" id="KW-0819">tRNA processing</keyword>